<feature type="transmembrane region" description="Helical" evidence="2">
    <location>
        <begin position="140"/>
        <end position="165"/>
    </location>
</feature>
<dbReference type="RefSeq" id="WP_073399221.1">
    <property type="nucleotide sequence ID" value="NZ_FQTV01000003.1"/>
</dbReference>
<feature type="coiled-coil region" evidence="1">
    <location>
        <begin position="333"/>
        <end position="360"/>
    </location>
</feature>
<keyword evidence="2" id="KW-0812">Transmembrane</keyword>
<sequence>MDISVTIIIISVVVWIQLIFFLKTAVGIRTLKNIYPSIGSLGISNEFGTQIISVHSKISKEFGAIIHATNTYLKENQGTVDFYVIQNLSERISTSKESEVTSEIPIPLYVGLMGTFVGVAVGLFSMNFLGIFSEDGIHSFLWGVVIALVSSFLGLLLSTVANYRLTSAVRHRDRKKNHYYTFVQTKLLPGMGSNIVDALGRLKGTLDNFNTVFSDNIGNINNIVVSLAANMQTIAEGMGTQKQILSELYGSKFQDLIKVNTETFNRVEKILPEMDDFIRKQKDLNELMANSTQFVTSMHKLLDRVSTFENSVNVLGETINESQLLGSRQLNLVQRHLDDLDKKQSLIENYTNQSNEMVEEYLKANVKHVRSLVDNFETAIKNAFEITNNDSPFQKLTKLDTISEEIKRLNETLDSYTKKEESLINVVSNISNDVKSIRSETIFTDDVDNDAEG</sequence>
<organism evidence="3 4">
    <name type="scientific">Bacteroides luti</name>
    <dbReference type="NCBI Taxonomy" id="1297750"/>
    <lineage>
        <taxon>Bacteria</taxon>
        <taxon>Pseudomonadati</taxon>
        <taxon>Bacteroidota</taxon>
        <taxon>Bacteroidia</taxon>
        <taxon>Bacteroidales</taxon>
        <taxon>Bacteroidaceae</taxon>
        <taxon>Bacteroides</taxon>
    </lineage>
</organism>
<feature type="transmembrane region" description="Helical" evidence="2">
    <location>
        <begin position="6"/>
        <end position="26"/>
    </location>
</feature>
<gene>
    <name evidence="3" type="ORF">SAMN05444405_1034</name>
</gene>
<keyword evidence="1" id="KW-0175">Coiled coil</keyword>
<dbReference type="EMBL" id="FQTV01000003">
    <property type="protein sequence ID" value="SHE76936.1"/>
    <property type="molecule type" value="Genomic_DNA"/>
</dbReference>
<dbReference type="STRING" id="1297750.SAMN05444405_1034"/>
<evidence type="ECO:0008006" key="5">
    <source>
        <dbReference type="Google" id="ProtNLM"/>
    </source>
</evidence>
<accession>A0A1M4W6U0</accession>
<keyword evidence="2" id="KW-0472">Membrane</keyword>
<feature type="coiled-coil region" evidence="1">
    <location>
        <begin position="399"/>
        <end position="426"/>
    </location>
</feature>
<proteinExistence type="predicted"/>
<evidence type="ECO:0000256" key="1">
    <source>
        <dbReference type="SAM" id="Coils"/>
    </source>
</evidence>
<evidence type="ECO:0000313" key="3">
    <source>
        <dbReference type="EMBL" id="SHE76936.1"/>
    </source>
</evidence>
<dbReference type="AlphaFoldDB" id="A0A1M4W6U0"/>
<dbReference type="OrthoDB" id="1066121at2"/>
<reference evidence="3 4" key="1">
    <citation type="submission" date="2016-11" db="EMBL/GenBank/DDBJ databases">
        <authorList>
            <person name="Jaros S."/>
            <person name="Januszkiewicz K."/>
            <person name="Wedrychowicz H."/>
        </authorList>
    </citation>
    <scope>NUCLEOTIDE SEQUENCE [LARGE SCALE GENOMIC DNA]</scope>
    <source>
        <strain evidence="3 4">DSM 26991</strain>
    </source>
</reference>
<name>A0A1M4W6U0_9BACE</name>
<keyword evidence="2" id="KW-1133">Transmembrane helix</keyword>
<protein>
    <recommendedName>
        <fullName evidence="5">MotA/TolQ/ExbB proton channel family protein</fullName>
    </recommendedName>
</protein>
<feature type="transmembrane region" description="Helical" evidence="2">
    <location>
        <begin position="106"/>
        <end position="128"/>
    </location>
</feature>
<keyword evidence="4" id="KW-1185">Reference proteome</keyword>
<dbReference type="Proteomes" id="UP000184509">
    <property type="component" value="Unassembled WGS sequence"/>
</dbReference>
<evidence type="ECO:0000313" key="4">
    <source>
        <dbReference type="Proteomes" id="UP000184509"/>
    </source>
</evidence>
<evidence type="ECO:0000256" key="2">
    <source>
        <dbReference type="SAM" id="Phobius"/>
    </source>
</evidence>